<dbReference type="RefSeq" id="WP_057625600.1">
    <property type="nucleotide sequence ID" value="NZ_LKHV02000002.1"/>
</dbReference>
<comment type="caution">
    <text evidence="1">The sequence shown here is derived from an EMBL/GenBank/DDBJ whole genome shotgun (WGS) entry which is preliminary data.</text>
</comment>
<dbReference type="EMBL" id="LKHV01000023">
    <property type="protein sequence ID" value="KRG17231.1"/>
    <property type="molecule type" value="Genomic_DNA"/>
</dbReference>
<accession>A0A0Q9Y8U9</accession>
<evidence type="ECO:0000313" key="1">
    <source>
        <dbReference type="EMBL" id="KRG17231.1"/>
    </source>
</evidence>
<name>A0A0Q9Y8U9_9GAMM</name>
<dbReference type="Proteomes" id="UP000051494">
    <property type="component" value="Unassembled WGS sequence"/>
</dbReference>
<evidence type="ECO:0000313" key="3">
    <source>
        <dbReference type="Proteomes" id="UP000051494"/>
    </source>
</evidence>
<dbReference type="STRING" id="437022.CC99x_02518"/>
<sequence>MNKQFSPACDRNKDSILEILRSLLKDKSMIFEIGTGTGQHAVFFSKNLSHLQWQTSDLIHNHANIKMWLEEAKLSNVLPPVIFDASIDKIPSHDYDAVFTANTFHIMAWPQVCCCIEKVGQCLKKKGLFIIYGPFNFNGQYTSLSNECFEQQLIDKNPNMGIRNFEDITQHCLTSQMRFIEKYPMPANNFILVFQKN</sequence>
<dbReference type="PANTHER" id="PTHR20974">
    <property type="entry name" value="UPF0585 PROTEIN CG18661"/>
    <property type="match status" value="1"/>
</dbReference>
<dbReference type="AlphaFoldDB" id="A0A0Q9Y8U9"/>
<dbReference type="PANTHER" id="PTHR20974:SF0">
    <property type="entry name" value="UPF0585 PROTEIN CG18661"/>
    <property type="match status" value="1"/>
</dbReference>
<proteinExistence type="predicted"/>
<dbReference type="Gene3D" id="3.40.50.150">
    <property type="entry name" value="Vaccinia Virus protein VP39"/>
    <property type="match status" value="1"/>
</dbReference>
<dbReference type="Pfam" id="PF06080">
    <property type="entry name" value="DUF938"/>
    <property type="match status" value="1"/>
</dbReference>
<keyword evidence="3" id="KW-1185">Reference proteome</keyword>
<protein>
    <submittedName>
        <fullName evidence="2">DUF938 domain-containing protein</fullName>
    </submittedName>
</protein>
<dbReference type="SUPFAM" id="SSF53335">
    <property type="entry name" value="S-adenosyl-L-methionine-dependent methyltransferases"/>
    <property type="match status" value="1"/>
</dbReference>
<dbReference type="InterPro" id="IPR010342">
    <property type="entry name" value="DUF938"/>
</dbReference>
<organism evidence="1">
    <name type="scientific">Candidatus Berkiella cookevillensis</name>
    <dbReference type="NCBI Taxonomy" id="437022"/>
    <lineage>
        <taxon>Bacteria</taxon>
        <taxon>Pseudomonadati</taxon>
        <taxon>Pseudomonadota</taxon>
        <taxon>Gammaproteobacteria</taxon>
        <taxon>Candidatus Berkiellales</taxon>
        <taxon>Candidatus Berkiellaceae</taxon>
        <taxon>Candidatus Berkiella</taxon>
    </lineage>
</organism>
<dbReference type="PATRIC" id="fig|1590042.3.peg.2587"/>
<reference evidence="2" key="3">
    <citation type="submission" date="2021-06" db="EMBL/GenBank/DDBJ databases">
        <title>Genomic Description and Analysis of Intracellular Bacteria, Candidatus Berkiella cookevillensis and Candidatus Berkiella aquae.</title>
        <authorList>
            <person name="Kidane D.T."/>
            <person name="Mehari Y.T."/>
            <person name="Rice F.C."/>
            <person name="Arivett B.A."/>
            <person name="Farone A.L."/>
            <person name="Berk S.G."/>
            <person name="Farone M.B."/>
        </authorList>
    </citation>
    <scope>NUCLEOTIDE SEQUENCE</scope>
    <source>
        <strain evidence="2">CC99</strain>
    </source>
</reference>
<dbReference type="EMBL" id="LKHV02000002">
    <property type="protein sequence ID" value="MCS5709749.1"/>
    <property type="molecule type" value="Genomic_DNA"/>
</dbReference>
<evidence type="ECO:0000313" key="2">
    <source>
        <dbReference type="EMBL" id="MCS5709749.1"/>
    </source>
</evidence>
<reference evidence="2" key="2">
    <citation type="journal article" date="2016" name="Genome Announc.">
        <title>Draft Genome Sequences of Two Novel Amoeba-Resistant Intranuclear Bacteria, 'Candidatus Berkiella cookevillensis' and 'Candidatus Berkiella aquae'.</title>
        <authorList>
            <person name="Mehari Y.T."/>
            <person name="Arivett B.A."/>
            <person name="Farone A.L."/>
            <person name="Gunderson J.H."/>
            <person name="Farone M.B."/>
        </authorList>
    </citation>
    <scope>NUCLEOTIDE SEQUENCE</scope>
    <source>
        <strain evidence="2">CC99</strain>
    </source>
</reference>
<dbReference type="InterPro" id="IPR029063">
    <property type="entry name" value="SAM-dependent_MTases_sf"/>
</dbReference>
<gene>
    <name evidence="2" type="ORF">CC99x_012655</name>
    <name evidence="1" type="ORF">CC99x_02518</name>
</gene>
<dbReference type="OrthoDB" id="5563826at2"/>
<reference evidence="1" key="1">
    <citation type="submission" date="2015-09" db="EMBL/GenBank/DDBJ databases">
        <title>Draft Genome Sequences of Two Novel Amoeba-resistant Intranuclear Bacteria, Candidatus Berkiella cookevillensis and Candidatus Berkiella aquae.</title>
        <authorList>
            <person name="Mehari Y.T."/>
            <person name="Arivett B.A."/>
            <person name="Farone A.L."/>
            <person name="Gunderson J.H."/>
            <person name="Farone M.B."/>
        </authorList>
    </citation>
    <scope>NUCLEOTIDE SEQUENCE [LARGE SCALE GENOMIC DNA]</scope>
    <source>
        <strain evidence="1">CC99</strain>
    </source>
</reference>